<dbReference type="GO" id="GO:0016757">
    <property type="term" value="F:glycosyltransferase activity"/>
    <property type="evidence" value="ECO:0007669"/>
    <property type="project" value="InterPro"/>
</dbReference>
<organism evidence="3 4">
    <name type="scientific">Methanosarcina vacuolata Z-761</name>
    <dbReference type="NCBI Taxonomy" id="1434123"/>
    <lineage>
        <taxon>Archaea</taxon>
        <taxon>Methanobacteriati</taxon>
        <taxon>Methanobacteriota</taxon>
        <taxon>Stenosarchaea group</taxon>
        <taxon>Methanomicrobia</taxon>
        <taxon>Methanosarcinales</taxon>
        <taxon>Methanosarcinaceae</taxon>
        <taxon>Methanosarcina</taxon>
    </lineage>
</organism>
<dbReference type="PATRIC" id="fig|1434123.4.peg.946"/>
<dbReference type="HOGENOM" id="CLU_061944_0_0_2"/>
<dbReference type="AlphaFoldDB" id="A0A0E3Q468"/>
<dbReference type="EMBL" id="CP009520">
    <property type="protein sequence ID" value="AKB43079.1"/>
    <property type="molecule type" value="Genomic_DNA"/>
</dbReference>
<evidence type="ECO:0000313" key="3">
    <source>
        <dbReference type="EMBL" id="AKB43079.1"/>
    </source>
</evidence>
<sequence>MKILISSIIDLKRTPHSRLHQFILHLCKDHEVTVICINDWWKSKQTSVDLHSKNSIQFMESVNIRYITQKKISPILQETVLSYNAVNKMRDIKNFDIHLNYGSLFTGYFVSRKVSPTIFDIMDDLPEMIQTSPQIPYVLKPFGKFLGLFILNLNIAKSKKITYISQSLKKDYNFPDLKSEYVPNGVDTELFKPCSVDSLRKQLNIGDDIFLIGYVGALREWVDLELVFKALKLFDPKLNIKFIVVGKEAEFLKNKQLADLCGVSENVIFTGDVPYSDVPKYISCMDVCLIPFKTSDVAKNSLPLKLFEYMACEKPVISVRLPAVIDAVGDRVIYASDFHDFYDNILRLYHNKFYRNLLGSEGRKFVKSQYDWSVICKKLDKLLEASIS</sequence>
<evidence type="ECO:0000259" key="2">
    <source>
        <dbReference type="Pfam" id="PF00534"/>
    </source>
</evidence>
<dbReference type="PANTHER" id="PTHR46401">
    <property type="entry name" value="GLYCOSYLTRANSFERASE WBBK-RELATED"/>
    <property type="match status" value="1"/>
</dbReference>
<dbReference type="SUPFAM" id="SSF53756">
    <property type="entry name" value="UDP-Glycosyltransferase/glycogen phosphorylase"/>
    <property type="match status" value="1"/>
</dbReference>
<dbReference type="KEGG" id="mvc:MSVAZ_0810"/>
<dbReference type="PANTHER" id="PTHR46401:SF2">
    <property type="entry name" value="GLYCOSYLTRANSFERASE WBBK-RELATED"/>
    <property type="match status" value="1"/>
</dbReference>
<reference evidence="3 4" key="1">
    <citation type="submission" date="2014-07" db="EMBL/GenBank/DDBJ databases">
        <title>Methanogenic archaea and the global carbon cycle.</title>
        <authorList>
            <person name="Henriksen J.R."/>
            <person name="Luke J."/>
            <person name="Reinhart S."/>
            <person name="Benedict M.N."/>
            <person name="Youngblut N.D."/>
            <person name="Metcalf M.E."/>
            <person name="Whitaker R.J."/>
            <person name="Metcalf W.W."/>
        </authorList>
    </citation>
    <scope>NUCLEOTIDE SEQUENCE [LARGE SCALE GENOMIC DNA]</scope>
    <source>
        <strain evidence="3 4">Z-761</strain>
    </source>
</reference>
<dbReference type="Proteomes" id="UP000033096">
    <property type="component" value="Chromosome"/>
</dbReference>
<dbReference type="Pfam" id="PF00534">
    <property type="entry name" value="Glycos_transf_1"/>
    <property type="match status" value="1"/>
</dbReference>
<keyword evidence="1" id="KW-0808">Transferase</keyword>
<evidence type="ECO:0000256" key="1">
    <source>
        <dbReference type="ARBA" id="ARBA00022679"/>
    </source>
</evidence>
<accession>A0A0E3Q468</accession>
<dbReference type="CDD" id="cd03794">
    <property type="entry name" value="GT4_WbuB-like"/>
    <property type="match status" value="1"/>
</dbReference>
<evidence type="ECO:0000313" key="4">
    <source>
        <dbReference type="Proteomes" id="UP000033096"/>
    </source>
</evidence>
<feature type="domain" description="Glycosyl transferase family 1" evidence="2">
    <location>
        <begin position="197"/>
        <end position="364"/>
    </location>
</feature>
<proteinExistence type="predicted"/>
<dbReference type="Gene3D" id="3.40.50.2000">
    <property type="entry name" value="Glycogen Phosphorylase B"/>
    <property type="match status" value="2"/>
</dbReference>
<protein>
    <recommendedName>
        <fullName evidence="2">Glycosyl transferase family 1 domain-containing protein</fullName>
    </recommendedName>
</protein>
<gene>
    <name evidence="3" type="ORF">MSVAZ_0810</name>
</gene>
<dbReference type="STRING" id="1434123.MSVAZ_0810"/>
<dbReference type="InterPro" id="IPR001296">
    <property type="entry name" value="Glyco_trans_1"/>
</dbReference>
<keyword evidence="4" id="KW-1185">Reference proteome</keyword>
<name>A0A0E3Q468_9EURY</name>